<evidence type="ECO:0000256" key="5">
    <source>
        <dbReference type="ARBA" id="ARBA00022023"/>
    </source>
</evidence>
<comment type="similarity">
    <text evidence="3 14">Belongs to the Nth/MutY family.</text>
</comment>
<proteinExistence type="inferred from homology"/>
<dbReference type="CDD" id="cd00056">
    <property type="entry name" value="ENDO3c"/>
    <property type="match status" value="1"/>
</dbReference>
<sequence>MQASFFAQRVLNWYHDYGRHNLPWQIDITPYTVWLSEVMLQQTPVVTVIPYFKRFRMRFPTINDLAQGSLDEVLYLWAGLGYYARARNLYKTAIIIAEKYAGIFPTTIVEIMLLPGIGRSTAGAILSLALGQRACILDGNVKRVFYRYYGIPGWSAKVKLDKYLWRISEIVTPAQGCGQFNQGMMDLGAVICTPSKPKCIICPLHVDCYSKKYNSLELIPDKTFRKIITKRTNWLLLIQQGEDIWLDKRPIRGLWGGLFSFPQYDSIAELNLALICKKLDMYPIHQMDIIQHTFSHFYLDAIPMWLKLSSSYTQVNYGKGCWYNLYKPPFVGIPSLVGRLLDKLRSIQNL</sequence>
<dbReference type="Gene3D" id="1.10.340.30">
    <property type="entry name" value="Hypothetical protein, domain 2"/>
    <property type="match status" value="1"/>
</dbReference>
<dbReference type="PROSITE" id="PS00764">
    <property type="entry name" value="ENDONUCLEASE_III_1"/>
    <property type="match status" value="1"/>
</dbReference>
<gene>
    <name evidence="16" type="primary">mutY</name>
    <name evidence="16" type="ORF">ERCIPSPA2889_111</name>
</gene>
<dbReference type="Pfam" id="PF00730">
    <property type="entry name" value="HhH-GPD"/>
    <property type="match status" value="1"/>
</dbReference>
<comment type="cofactor">
    <cofactor evidence="14">
        <name>[4Fe-4S] cluster</name>
        <dbReference type="ChEBI" id="CHEBI:49883"/>
    </cofactor>
    <text evidence="14">Binds 1 [4Fe-4S] cluster.</text>
</comment>
<evidence type="ECO:0000256" key="11">
    <source>
        <dbReference type="ARBA" id="ARBA00023014"/>
    </source>
</evidence>
<organism evidence="16 17">
    <name type="scientific">Candidatus Erwinia haradaeae</name>
    <dbReference type="NCBI Taxonomy" id="1922217"/>
    <lineage>
        <taxon>Bacteria</taxon>
        <taxon>Pseudomonadati</taxon>
        <taxon>Pseudomonadota</taxon>
        <taxon>Gammaproteobacteria</taxon>
        <taxon>Enterobacterales</taxon>
        <taxon>Erwiniaceae</taxon>
        <taxon>Erwinia</taxon>
    </lineage>
</organism>
<dbReference type="GO" id="GO:0046872">
    <property type="term" value="F:metal ion binding"/>
    <property type="evidence" value="ECO:0007669"/>
    <property type="project" value="UniProtKB-UniRule"/>
</dbReference>
<evidence type="ECO:0000256" key="8">
    <source>
        <dbReference type="ARBA" id="ARBA00022763"/>
    </source>
</evidence>
<evidence type="ECO:0000256" key="6">
    <source>
        <dbReference type="ARBA" id="ARBA00022485"/>
    </source>
</evidence>
<keyword evidence="13 14" id="KW-0326">Glycosidase</keyword>
<dbReference type="GO" id="GO:0032357">
    <property type="term" value="F:oxidized purine DNA binding"/>
    <property type="evidence" value="ECO:0007669"/>
    <property type="project" value="TreeGrafter"/>
</dbReference>
<dbReference type="InterPro" id="IPR015797">
    <property type="entry name" value="NUDIX_hydrolase-like_dom_sf"/>
</dbReference>
<name>A0A451DGH9_9GAMM</name>
<dbReference type="GO" id="GO:0051539">
    <property type="term" value="F:4 iron, 4 sulfur cluster binding"/>
    <property type="evidence" value="ECO:0007669"/>
    <property type="project" value="UniProtKB-UniRule"/>
</dbReference>
<dbReference type="InterPro" id="IPR029119">
    <property type="entry name" value="MutY_C"/>
</dbReference>
<dbReference type="CDD" id="cd03431">
    <property type="entry name" value="NUDIX_DNA_Glycosylase_C-MutY"/>
    <property type="match status" value="1"/>
</dbReference>
<dbReference type="GO" id="GO:0000701">
    <property type="term" value="F:purine-specific mismatch base pair DNA N-glycosylase activity"/>
    <property type="evidence" value="ECO:0007669"/>
    <property type="project" value="UniProtKB-EC"/>
</dbReference>
<reference evidence="16 17" key="1">
    <citation type="submission" date="2019-02" db="EMBL/GenBank/DDBJ databases">
        <authorList>
            <person name="Manzano-Marin A."/>
            <person name="Manzano-Marin A."/>
        </authorList>
    </citation>
    <scope>NUCLEOTIDE SEQUENCE [LARGE SCALE GENOMIC DNA]</scope>
    <source>
        <strain evidence="16 17">ErCipseudotsugae</strain>
    </source>
</reference>
<evidence type="ECO:0000256" key="12">
    <source>
        <dbReference type="ARBA" id="ARBA00023204"/>
    </source>
</evidence>
<evidence type="ECO:0000256" key="7">
    <source>
        <dbReference type="ARBA" id="ARBA00022723"/>
    </source>
</evidence>
<dbReference type="Pfam" id="PF14815">
    <property type="entry name" value="NUDIX_4"/>
    <property type="match status" value="1"/>
</dbReference>
<dbReference type="Gene3D" id="1.10.1670.10">
    <property type="entry name" value="Helix-hairpin-Helix base-excision DNA repair enzymes (C-terminal)"/>
    <property type="match status" value="1"/>
</dbReference>
<dbReference type="InterPro" id="IPR003265">
    <property type="entry name" value="HhH-GPD_domain"/>
</dbReference>
<evidence type="ECO:0000256" key="14">
    <source>
        <dbReference type="RuleBase" id="RU365096"/>
    </source>
</evidence>
<dbReference type="OrthoDB" id="9802365at2"/>
<evidence type="ECO:0000313" key="17">
    <source>
        <dbReference type="Proteomes" id="UP000294343"/>
    </source>
</evidence>
<dbReference type="Gene3D" id="3.90.79.10">
    <property type="entry name" value="Nucleoside Triphosphate Pyrophosphohydrolase"/>
    <property type="match status" value="1"/>
</dbReference>
<evidence type="ECO:0000256" key="10">
    <source>
        <dbReference type="ARBA" id="ARBA00023004"/>
    </source>
</evidence>
<dbReference type="GO" id="GO:0006284">
    <property type="term" value="P:base-excision repair"/>
    <property type="evidence" value="ECO:0007669"/>
    <property type="project" value="UniProtKB-UniRule"/>
</dbReference>
<dbReference type="EMBL" id="LR217730">
    <property type="protein sequence ID" value="VFP85733.1"/>
    <property type="molecule type" value="Genomic_DNA"/>
</dbReference>
<dbReference type="InterPro" id="IPR023170">
    <property type="entry name" value="HhH_base_excis_C"/>
</dbReference>
<evidence type="ECO:0000256" key="4">
    <source>
        <dbReference type="ARBA" id="ARBA00012045"/>
    </source>
</evidence>
<dbReference type="InterPro" id="IPR005760">
    <property type="entry name" value="A/G_AdeGlyc_MutY"/>
</dbReference>
<accession>A0A451DGH9</accession>
<keyword evidence="6" id="KW-0004">4Fe-4S</keyword>
<dbReference type="SMART" id="SM00478">
    <property type="entry name" value="ENDO3c"/>
    <property type="match status" value="1"/>
</dbReference>
<dbReference type="Pfam" id="PF00633">
    <property type="entry name" value="HHH"/>
    <property type="match status" value="1"/>
</dbReference>
<dbReference type="PROSITE" id="PS01155">
    <property type="entry name" value="ENDONUCLEASE_III_2"/>
    <property type="match status" value="1"/>
</dbReference>
<dbReference type="FunFam" id="1.10.340.30:FF:000002">
    <property type="entry name" value="Adenine DNA glycosylase"/>
    <property type="match status" value="1"/>
</dbReference>
<dbReference type="GO" id="GO:0006298">
    <property type="term" value="P:mismatch repair"/>
    <property type="evidence" value="ECO:0007669"/>
    <property type="project" value="TreeGrafter"/>
</dbReference>
<dbReference type="InterPro" id="IPR004035">
    <property type="entry name" value="Endouclease-III_FeS-bd_BS"/>
</dbReference>
<dbReference type="Proteomes" id="UP000294343">
    <property type="component" value="Chromosome"/>
</dbReference>
<evidence type="ECO:0000256" key="2">
    <source>
        <dbReference type="ARBA" id="ARBA00002933"/>
    </source>
</evidence>
<dbReference type="NCBIfam" id="NF008132">
    <property type="entry name" value="PRK10880.1"/>
    <property type="match status" value="1"/>
</dbReference>
<keyword evidence="10 14" id="KW-0408">Iron</keyword>
<dbReference type="SUPFAM" id="SSF55811">
    <property type="entry name" value="Nudix"/>
    <property type="match status" value="1"/>
</dbReference>
<dbReference type="InterPro" id="IPR000445">
    <property type="entry name" value="HhH_motif"/>
</dbReference>
<dbReference type="InterPro" id="IPR004036">
    <property type="entry name" value="Endonuclease-III-like_CS2"/>
</dbReference>
<comment type="catalytic activity">
    <reaction evidence="1 14">
        <text>Hydrolyzes free adenine bases from 7,8-dihydro-8-oxoguanine:adenine mismatched double-stranded DNA, leaving an apurinic site.</text>
        <dbReference type="EC" id="3.2.2.31"/>
    </reaction>
</comment>
<dbReference type="PANTHER" id="PTHR42944">
    <property type="entry name" value="ADENINE DNA GLYCOSYLASE"/>
    <property type="match status" value="1"/>
</dbReference>
<evidence type="ECO:0000256" key="3">
    <source>
        <dbReference type="ARBA" id="ARBA00008343"/>
    </source>
</evidence>
<keyword evidence="7" id="KW-0479">Metal-binding</keyword>
<evidence type="ECO:0000256" key="9">
    <source>
        <dbReference type="ARBA" id="ARBA00022801"/>
    </source>
</evidence>
<keyword evidence="8 14" id="KW-0227">DNA damage</keyword>
<evidence type="ECO:0000256" key="13">
    <source>
        <dbReference type="ARBA" id="ARBA00023295"/>
    </source>
</evidence>
<keyword evidence="11" id="KW-0411">Iron-sulfur</keyword>
<evidence type="ECO:0000256" key="1">
    <source>
        <dbReference type="ARBA" id="ARBA00000843"/>
    </source>
</evidence>
<dbReference type="GO" id="GO:0034039">
    <property type="term" value="F:8-oxo-7,8-dihydroguanine DNA N-glycosylase activity"/>
    <property type="evidence" value="ECO:0007669"/>
    <property type="project" value="TreeGrafter"/>
</dbReference>
<dbReference type="NCBIfam" id="TIGR01084">
    <property type="entry name" value="mutY"/>
    <property type="match status" value="1"/>
</dbReference>
<feature type="domain" description="HhH-GPD" evidence="15">
    <location>
        <begin position="39"/>
        <end position="190"/>
    </location>
</feature>
<evidence type="ECO:0000313" key="16">
    <source>
        <dbReference type="EMBL" id="VFP85733.1"/>
    </source>
</evidence>
<protein>
    <recommendedName>
        <fullName evidence="5 14">Adenine DNA glycosylase</fullName>
        <ecNumber evidence="4 14">3.2.2.31</ecNumber>
    </recommendedName>
</protein>
<keyword evidence="12" id="KW-0234">DNA repair</keyword>
<dbReference type="EC" id="3.2.2.31" evidence="4 14"/>
<dbReference type="SUPFAM" id="SSF48150">
    <property type="entry name" value="DNA-glycosylase"/>
    <property type="match status" value="1"/>
</dbReference>
<evidence type="ECO:0000259" key="15">
    <source>
        <dbReference type="SMART" id="SM00478"/>
    </source>
</evidence>
<dbReference type="InterPro" id="IPR011257">
    <property type="entry name" value="DNA_glycosylase"/>
</dbReference>
<dbReference type="PANTHER" id="PTHR42944:SF1">
    <property type="entry name" value="ADENINE DNA GLYCOSYLASE"/>
    <property type="match status" value="1"/>
</dbReference>
<comment type="function">
    <text evidence="2">Adenine glycosylase active on G-A mispairs. MutY also corrects error-prone DNA synthesis past GO lesions which are due to the oxidatively damaged form of guanine: 7,8-dihydro-8-oxoguanine (8-oxo-dGTP).</text>
</comment>
<keyword evidence="9 16" id="KW-0378">Hydrolase</keyword>
<dbReference type="GO" id="GO:0035485">
    <property type="term" value="F:adenine/guanine mispair binding"/>
    <property type="evidence" value="ECO:0007669"/>
    <property type="project" value="TreeGrafter"/>
</dbReference>
<dbReference type="RefSeq" id="WP_157989405.1">
    <property type="nucleotide sequence ID" value="NZ_LR217730.1"/>
</dbReference>
<dbReference type="AlphaFoldDB" id="A0A451DGH9"/>
<dbReference type="InterPro" id="IPR044298">
    <property type="entry name" value="MIG/MutY"/>
</dbReference>